<comment type="caution">
    <text evidence="4">The sequence shown here is derived from an EMBL/GenBank/DDBJ whole genome shotgun (WGS) entry which is preliminary data.</text>
</comment>
<dbReference type="AlphaFoldDB" id="A0A848CRZ3"/>
<proteinExistence type="predicted"/>
<dbReference type="Pfam" id="PF13786">
    <property type="entry name" value="DUF4179"/>
    <property type="match status" value="1"/>
</dbReference>
<feature type="domain" description="DUF4179" evidence="2">
    <location>
        <begin position="48"/>
        <end position="131"/>
    </location>
</feature>
<evidence type="ECO:0000259" key="3">
    <source>
        <dbReference type="Pfam" id="PF18705"/>
    </source>
</evidence>
<dbReference type="EMBL" id="JABAGO010000006">
    <property type="protein sequence ID" value="NME97751.1"/>
    <property type="molecule type" value="Genomic_DNA"/>
</dbReference>
<evidence type="ECO:0000313" key="4">
    <source>
        <dbReference type="EMBL" id="NME97751.1"/>
    </source>
</evidence>
<organism evidence="4 5">
    <name type="scientific">Aneurinibacillus aneurinilyticus</name>
    <name type="common">Bacillus aneurinolyticus</name>
    <dbReference type="NCBI Taxonomy" id="1391"/>
    <lineage>
        <taxon>Bacteria</taxon>
        <taxon>Bacillati</taxon>
        <taxon>Bacillota</taxon>
        <taxon>Bacilli</taxon>
        <taxon>Bacillales</taxon>
        <taxon>Paenibacillaceae</taxon>
        <taxon>Aneurinibacillus group</taxon>
        <taxon>Aneurinibacillus</taxon>
    </lineage>
</organism>
<reference evidence="4 5" key="1">
    <citation type="submission" date="2020-04" db="EMBL/GenBank/DDBJ databases">
        <authorList>
            <person name="Hitch T.C.A."/>
            <person name="Wylensek D."/>
            <person name="Clavel T."/>
        </authorList>
    </citation>
    <scope>NUCLEOTIDE SEQUENCE [LARGE SCALE GENOMIC DNA]</scope>
    <source>
        <strain evidence="4 5">WB01_D5_05</strain>
    </source>
</reference>
<keyword evidence="1" id="KW-0812">Transmembrane</keyword>
<dbReference type="Pfam" id="PF18705">
    <property type="entry name" value="DUF5643"/>
    <property type="match status" value="1"/>
</dbReference>
<evidence type="ECO:0000313" key="5">
    <source>
        <dbReference type="Proteomes" id="UP000561326"/>
    </source>
</evidence>
<dbReference type="RefSeq" id="WP_168974739.1">
    <property type="nucleotide sequence ID" value="NZ_JABAGO010000006.1"/>
</dbReference>
<name>A0A848CRZ3_ANEAE</name>
<feature type="domain" description="DUF5643" evidence="3">
    <location>
        <begin position="226"/>
        <end position="344"/>
    </location>
</feature>
<dbReference type="Gene3D" id="2.60.40.1630">
    <property type="entry name" value="bacillus anthracis domain"/>
    <property type="match status" value="1"/>
</dbReference>
<keyword evidence="1" id="KW-1133">Transmembrane helix</keyword>
<gene>
    <name evidence="4" type="ORF">HF838_05685</name>
</gene>
<sequence length="447" mass="49361">MEKKLDRKIQQRLAEGSSSELPAIVESRINQTLATLPKRKSLRIRKPLLIASVTLLITGGIIGSGFVSPTMAEALKTMPMLGKIFNSLGDEGVQNANRKGFTSSVKQSATDQGITLTISEALYDGTRISLGIIEETKGSLPPLSNREQRYKSSSYQDKQGTNWWVNNENVTHVDAKQNIGVLNLQSVDDIQQSDSFTLHFEVRQIGTIKGKWAFTIPIKKTDPNVKKLTPMITKNMNNTSLTLTSAAVSSRGTEIKLRTTEPDNENTAFNMSYQIMDEHGFPLAFLSGSGGTGISTKGDRIAMDYTFFYTPVRENAKSLIIKPFTGGNSFGEAFAEINRLPLTIKQGDIGSITIKKVEFLTNKTILHYDVTGNSPYNQAGPVWLVQGGKSGKKYNGNGGKLTGVKGNTYSFIQEYPALKKDEDIQVLTYKTHDVKFYKDLEIKLPIR</sequence>
<protein>
    <submittedName>
        <fullName evidence="4">DUF4179 domain-containing protein</fullName>
    </submittedName>
</protein>
<feature type="transmembrane region" description="Helical" evidence="1">
    <location>
        <begin position="48"/>
        <end position="67"/>
    </location>
</feature>
<evidence type="ECO:0000256" key="1">
    <source>
        <dbReference type="SAM" id="Phobius"/>
    </source>
</evidence>
<accession>A0A848CRZ3</accession>
<evidence type="ECO:0000259" key="2">
    <source>
        <dbReference type="Pfam" id="PF13786"/>
    </source>
</evidence>
<dbReference type="Proteomes" id="UP000561326">
    <property type="component" value="Unassembled WGS sequence"/>
</dbReference>
<keyword evidence="1" id="KW-0472">Membrane</keyword>
<dbReference type="InterPro" id="IPR040680">
    <property type="entry name" value="DUF5643"/>
</dbReference>
<dbReference type="InterPro" id="IPR025436">
    <property type="entry name" value="DUF4179"/>
</dbReference>